<evidence type="ECO:0000313" key="2">
    <source>
        <dbReference type="EMBL" id="KAG2185482.1"/>
    </source>
</evidence>
<accession>A0A8H7UKW0</accession>
<keyword evidence="3" id="KW-1185">Reference proteome</keyword>
<sequence>MNAEYLLNNATGNLHNNFFQTNISTKNKRKLDDYDAELSSPKRFTDLTSNAEYQQQLPFPPLSPFDAQHRRSNFYPQDPVASAMPAITYASPDYRPPPPSVSTQAAQFRLGLNLQQQQPTMVQDTDMGDSSGSDEEFGNLPTPAEYVGDSLERGWSQILYGQDQDSW</sequence>
<dbReference type="OrthoDB" id="2363105at2759"/>
<proteinExistence type="predicted"/>
<reference evidence="2" key="1">
    <citation type="submission" date="2020-12" db="EMBL/GenBank/DDBJ databases">
        <title>Metabolic potential, ecology and presence of endohyphal bacteria is reflected in genomic diversity of Mucoromycotina.</title>
        <authorList>
            <person name="Muszewska A."/>
            <person name="Okrasinska A."/>
            <person name="Steczkiewicz K."/>
            <person name="Drgas O."/>
            <person name="Orlowska M."/>
            <person name="Perlinska-Lenart U."/>
            <person name="Aleksandrzak-Piekarczyk T."/>
            <person name="Szatraj K."/>
            <person name="Zielenkiewicz U."/>
            <person name="Pilsyk S."/>
            <person name="Malc E."/>
            <person name="Mieczkowski P."/>
            <person name="Kruszewska J.S."/>
            <person name="Biernat P."/>
            <person name="Pawlowska J."/>
        </authorList>
    </citation>
    <scope>NUCLEOTIDE SEQUENCE</scope>
    <source>
        <strain evidence="2">WA0000051536</strain>
    </source>
</reference>
<gene>
    <name evidence="2" type="ORF">INT44_002273</name>
</gene>
<evidence type="ECO:0000256" key="1">
    <source>
        <dbReference type="SAM" id="MobiDB-lite"/>
    </source>
</evidence>
<dbReference type="AlphaFoldDB" id="A0A8H7UKW0"/>
<evidence type="ECO:0000313" key="3">
    <source>
        <dbReference type="Proteomes" id="UP000612746"/>
    </source>
</evidence>
<name>A0A8H7UKW0_9FUNG</name>
<dbReference type="EMBL" id="JAEPRA010000005">
    <property type="protein sequence ID" value="KAG2185482.1"/>
    <property type="molecule type" value="Genomic_DNA"/>
</dbReference>
<feature type="region of interest" description="Disordered" evidence="1">
    <location>
        <begin position="122"/>
        <end position="148"/>
    </location>
</feature>
<comment type="caution">
    <text evidence="2">The sequence shown here is derived from an EMBL/GenBank/DDBJ whole genome shotgun (WGS) entry which is preliminary data.</text>
</comment>
<organism evidence="2 3">
    <name type="scientific">Umbelopsis vinacea</name>
    <dbReference type="NCBI Taxonomy" id="44442"/>
    <lineage>
        <taxon>Eukaryota</taxon>
        <taxon>Fungi</taxon>
        <taxon>Fungi incertae sedis</taxon>
        <taxon>Mucoromycota</taxon>
        <taxon>Mucoromycotina</taxon>
        <taxon>Umbelopsidomycetes</taxon>
        <taxon>Umbelopsidales</taxon>
        <taxon>Umbelopsidaceae</taxon>
        <taxon>Umbelopsis</taxon>
    </lineage>
</organism>
<feature type="compositionally biased region" description="Polar residues" evidence="1">
    <location>
        <begin position="122"/>
        <end position="131"/>
    </location>
</feature>
<protein>
    <submittedName>
        <fullName evidence="2">Uncharacterized protein</fullName>
    </submittedName>
</protein>
<dbReference type="Proteomes" id="UP000612746">
    <property type="component" value="Unassembled WGS sequence"/>
</dbReference>